<accession>A0A502CPD0</accession>
<dbReference type="EMBL" id="RCZK01000002">
    <property type="protein sequence ID" value="TPG14390.1"/>
    <property type="molecule type" value="Genomic_DNA"/>
</dbReference>
<dbReference type="Proteomes" id="UP000318413">
    <property type="component" value="Unassembled WGS sequence"/>
</dbReference>
<proteinExistence type="predicted"/>
<name>A0A502CPD0_9SPHN</name>
<organism evidence="1 2">
    <name type="scientific">Sphingomonas oligophenolica</name>
    <dbReference type="NCBI Taxonomy" id="301154"/>
    <lineage>
        <taxon>Bacteria</taxon>
        <taxon>Pseudomonadati</taxon>
        <taxon>Pseudomonadota</taxon>
        <taxon>Alphaproteobacteria</taxon>
        <taxon>Sphingomonadales</taxon>
        <taxon>Sphingomonadaceae</taxon>
        <taxon>Sphingomonas</taxon>
    </lineage>
</organism>
<dbReference type="OrthoDB" id="9851463at2"/>
<evidence type="ECO:0000313" key="1">
    <source>
        <dbReference type="EMBL" id="TPG14390.1"/>
    </source>
</evidence>
<reference evidence="1 2" key="1">
    <citation type="journal article" date="2019" name="Environ. Microbiol.">
        <title>Species interactions and distinct microbial communities in high Arctic permafrost affected cryosols are associated with the CH4 and CO2 gas fluxes.</title>
        <authorList>
            <person name="Altshuler I."/>
            <person name="Hamel J."/>
            <person name="Turney S."/>
            <person name="Magnuson E."/>
            <person name="Levesque R."/>
            <person name="Greer C."/>
            <person name="Whyte L.G."/>
        </authorList>
    </citation>
    <scope>NUCLEOTIDE SEQUENCE [LARGE SCALE GENOMIC DNA]</scope>
    <source>
        <strain evidence="1 2">S5.1</strain>
    </source>
</reference>
<protein>
    <submittedName>
        <fullName evidence="1">Uncharacterized protein</fullName>
    </submittedName>
</protein>
<sequence>MHAQTIRADGIDWPIETYLDALDFKRVNPFEIPQLQHQVRVVTVTGEGELAPPTFADQVRWHDVLAYRYIEHGPETILCRLCAEPVGRTDFDDICESCEDEGEPWF</sequence>
<comment type="caution">
    <text evidence="1">The sequence shown here is derived from an EMBL/GenBank/DDBJ whole genome shotgun (WGS) entry which is preliminary data.</text>
</comment>
<dbReference type="AlphaFoldDB" id="A0A502CPD0"/>
<gene>
    <name evidence="1" type="ORF">EAH84_03520</name>
</gene>
<evidence type="ECO:0000313" key="2">
    <source>
        <dbReference type="Proteomes" id="UP000318413"/>
    </source>
</evidence>
<keyword evidence="2" id="KW-1185">Reference proteome</keyword>
<dbReference type="RefSeq" id="WP_140867778.1">
    <property type="nucleotide sequence ID" value="NZ_RCZK01000002.1"/>
</dbReference>